<proteinExistence type="predicted"/>
<feature type="compositionally biased region" description="Low complexity" evidence="1">
    <location>
        <begin position="65"/>
        <end position="75"/>
    </location>
</feature>
<keyword evidence="3" id="KW-1185">Reference proteome</keyword>
<feature type="region of interest" description="Disordered" evidence="1">
    <location>
        <begin position="101"/>
        <end position="129"/>
    </location>
</feature>
<accession>A0AAD5SL29</accession>
<protein>
    <submittedName>
        <fullName evidence="2">Uncharacterized protein</fullName>
    </submittedName>
</protein>
<evidence type="ECO:0000313" key="3">
    <source>
        <dbReference type="Proteomes" id="UP001211907"/>
    </source>
</evidence>
<gene>
    <name evidence="2" type="ORF">HK100_010577</name>
</gene>
<feature type="non-terminal residue" evidence="2">
    <location>
        <position position="1"/>
    </location>
</feature>
<feature type="region of interest" description="Disordered" evidence="1">
    <location>
        <begin position="178"/>
        <end position="222"/>
    </location>
</feature>
<feature type="compositionally biased region" description="Acidic residues" evidence="1">
    <location>
        <begin position="206"/>
        <end position="219"/>
    </location>
</feature>
<dbReference type="EMBL" id="JADGJH010005894">
    <property type="protein sequence ID" value="KAJ3078868.1"/>
    <property type="molecule type" value="Genomic_DNA"/>
</dbReference>
<sequence>GLADVLLARLVFAPSDDPAAKPISFSLAKTQQNIPSRVVSVPNQQLQQQPPRPFHANAAPPQPQSRPSISRSLQLQDHRGSLASNNSNSFEKNQSILAAASNPSRHSSVLDNNRSSLQSLGNPPNDVRSSVTSETFFRDSLVSKHGSVVSRNSNRFSISSRRGSAMVTVDLSRRNSTEGLGNIDNVPPAPVTQFAAGGPIKSTNAIEEEDDDDDANAEEGDVKKRNRNFVINGLASEFDGLNLQQYQSANPPTNGNSQSGSRRGSEATHHFPARSSSKNPHHTDQNAAKLLAQEIDAYFNDENSGLKAPTGEARNVMGSKLSHSSLKDRGTDVAGRSSSLGWRRE</sequence>
<reference evidence="2" key="1">
    <citation type="submission" date="2020-05" db="EMBL/GenBank/DDBJ databases">
        <title>Phylogenomic resolution of chytrid fungi.</title>
        <authorList>
            <person name="Stajich J.E."/>
            <person name="Amses K."/>
            <person name="Simmons R."/>
            <person name="Seto K."/>
            <person name="Myers J."/>
            <person name="Bonds A."/>
            <person name="Quandt C.A."/>
            <person name="Barry K."/>
            <person name="Liu P."/>
            <person name="Grigoriev I."/>
            <person name="Longcore J.E."/>
            <person name="James T.Y."/>
        </authorList>
    </citation>
    <scope>NUCLEOTIDE SEQUENCE</scope>
    <source>
        <strain evidence="2">JEL0513</strain>
    </source>
</reference>
<feature type="region of interest" description="Disordered" evidence="1">
    <location>
        <begin position="39"/>
        <end position="88"/>
    </location>
</feature>
<feature type="region of interest" description="Disordered" evidence="1">
    <location>
        <begin position="245"/>
        <end position="284"/>
    </location>
</feature>
<feature type="compositionally biased region" description="Polar residues" evidence="1">
    <location>
        <begin position="336"/>
        <end position="345"/>
    </location>
</feature>
<organism evidence="2 3">
    <name type="scientific">Physocladia obscura</name>
    <dbReference type="NCBI Taxonomy" id="109957"/>
    <lineage>
        <taxon>Eukaryota</taxon>
        <taxon>Fungi</taxon>
        <taxon>Fungi incertae sedis</taxon>
        <taxon>Chytridiomycota</taxon>
        <taxon>Chytridiomycota incertae sedis</taxon>
        <taxon>Chytridiomycetes</taxon>
        <taxon>Chytridiales</taxon>
        <taxon>Chytriomycetaceae</taxon>
        <taxon>Physocladia</taxon>
    </lineage>
</organism>
<evidence type="ECO:0000256" key="1">
    <source>
        <dbReference type="SAM" id="MobiDB-lite"/>
    </source>
</evidence>
<name>A0AAD5SL29_9FUNG</name>
<feature type="non-terminal residue" evidence="2">
    <location>
        <position position="345"/>
    </location>
</feature>
<comment type="caution">
    <text evidence="2">The sequence shown here is derived from an EMBL/GenBank/DDBJ whole genome shotgun (WGS) entry which is preliminary data.</text>
</comment>
<dbReference type="AlphaFoldDB" id="A0AAD5SL29"/>
<feature type="region of interest" description="Disordered" evidence="1">
    <location>
        <begin position="302"/>
        <end position="345"/>
    </location>
</feature>
<dbReference type="Proteomes" id="UP001211907">
    <property type="component" value="Unassembled WGS sequence"/>
</dbReference>
<evidence type="ECO:0000313" key="2">
    <source>
        <dbReference type="EMBL" id="KAJ3078868.1"/>
    </source>
</evidence>